<dbReference type="AlphaFoldDB" id="A0A371GAY5"/>
<dbReference type="EMBL" id="QJKJ01006148">
    <property type="protein sequence ID" value="RDX87714.1"/>
    <property type="molecule type" value="Genomic_DNA"/>
</dbReference>
<keyword evidence="2" id="KW-1185">Reference proteome</keyword>
<reference evidence="1" key="1">
    <citation type="submission" date="2018-05" db="EMBL/GenBank/DDBJ databases">
        <title>Draft genome of Mucuna pruriens seed.</title>
        <authorList>
            <person name="Nnadi N.E."/>
            <person name="Vos R."/>
            <person name="Hasami M.H."/>
            <person name="Devisetty U.K."/>
            <person name="Aguiy J.C."/>
        </authorList>
    </citation>
    <scope>NUCLEOTIDE SEQUENCE [LARGE SCALE GENOMIC DNA]</scope>
    <source>
        <strain evidence="1">JCA_2017</strain>
    </source>
</reference>
<protein>
    <submittedName>
        <fullName evidence="1">Uncharacterized protein</fullName>
    </submittedName>
</protein>
<feature type="non-terminal residue" evidence="1">
    <location>
        <position position="162"/>
    </location>
</feature>
<gene>
    <name evidence="1" type="ORF">CR513_30778</name>
</gene>
<organism evidence="1 2">
    <name type="scientific">Mucuna pruriens</name>
    <name type="common">Velvet bean</name>
    <name type="synonym">Dolichos pruriens</name>
    <dbReference type="NCBI Taxonomy" id="157652"/>
    <lineage>
        <taxon>Eukaryota</taxon>
        <taxon>Viridiplantae</taxon>
        <taxon>Streptophyta</taxon>
        <taxon>Embryophyta</taxon>
        <taxon>Tracheophyta</taxon>
        <taxon>Spermatophyta</taxon>
        <taxon>Magnoliopsida</taxon>
        <taxon>eudicotyledons</taxon>
        <taxon>Gunneridae</taxon>
        <taxon>Pentapetalae</taxon>
        <taxon>rosids</taxon>
        <taxon>fabids</taxon>
        <taxon>Fabales</taxon>
        <taxon>Fabaceae</taxon>
        <taxon>Papilionoideae</taxon>
        <taxon>50 kb inversion clade</taxon>
        <taxon>NPAAA clade</taxon>
        <taxon>indigoferoid/millettioid clade</taxon>
        <taxon>Phaseoleae</taxon>
        <taxon>Mucuna</taxon>
    </lineage>
</organism>
<evidence type="ECO:0000313" key="1">
    <source>
        <dbReference type="EMBL" id="RDX87714.1"/>
    </source>
</evidence>
<evidence type="ECO:0000313" key="2">
    <source>
        <dbReference type="Proteomes" id="UP000257109"/>
    </source>
</evidence>
<name>A0A371GAY5_MUCPR</name>
<dbReference type="Proteomes" id="UP000257109">
    <property type="component" value="Unassembled WGS sequence"/>
</dbReference>
<sequence length="162" mass="19145">MLNTLDEKNYNRVVAYVGDERNPHALKVTIKMEDVKKVVWSCKGDKSPYPNDINLTFYKRFKIGEGMEYSILQYVDDTIIIVGKDLSCGMVAKTLIDKDNVCQPKERETLNISLLSKWNWRFLNDKMTIWYYILSLKFVFLMKLNLNNNMPYINASIWWKNI</sequence>
<accession>A0A371GAY5</accession>
<proteinExistence type="predicted"/>
<comment type="caution">
    <text evidence="1">The sequence shown here is derived from an EMBL/GenBank/DDBJ whole genome shotgun (WGS) entry which is preliminary data.</text>
</comment>